<feature type="domain" description="HTH tetR-type" evidence="6">
    <location>
        <begin position="9"/>
        <end position="69"/>
    </location>
</feature>
<feature type="transmembrane region" description="Helical" evidence="5">
    <location>
        <begin position="152"/>
        <end position="169"/>
    </location>
</feature>
<dbReference type="SUPFAM" id="SSF48498">
    <property type="entry name" value="Tetracyclin repressor-like, C-terminal domain"/>
    <property type="match status" value="1"/>
</dbReference>
<dbReference type="Proteomes" id="UP000186110">
    <property type="component" value="Chromosome"/>
</dbReference>
<evidence type="ECO:0000256" key="4">
    <source>
        <dbReference type="PROSITE-ProRule" id="PRU00335"/>
    </source>
</evidence>
<dbReference type="InterPro" id="IPR001647">
    <property type="entry name" value="HTH_TetR"/>
</dbReference>
<evidence type="ECO:0000313" key="7">
    <source>
        <dbReference type="EMBL" id="APW44512.1"/>
    </source>
</evidence>
<evidence type="ECO:0000313" key="8">
    <source>
        <dbReference type="Proteomes" id="UP000186110"/>
    </source>
</evidence>
<dbReference type="GO" id="GO:0003677">
    <property type="term" value="F:DNA binding"/>
    <property type="evidence" value="ECO:0007669"/>
    <property type="project" value="UniProtKB-UniRule"/>
</dbReference>
<name>A0A1P8KEV1_9BURK</name>
<organism evidence="7 8">
    <name type="scientific">Rhodoferax saidenbachensis</name>
    <dbReference type="NCBI Taxonomy" id="1484693"/>
    <lineage>
        <taxon>Bacteria</taxon>
        <taxon>Pseudomonadati</taxon>
        <taxon>Pseudomonadota</taxon>
        <taxon>Betaproteobacteria</taxon>
        <taxon>Burkholderiales</taxon>
        <taxon>Comamonadaceae</taxon>
        <taxon>Rhodoferax</taxon>
    </lineage>
</organism>
<evidence type="ECO:0000259" key="6">
    <source>
        <dbReference type="PROSITE" id="PS50977"/>
    </source>
</evidence>
<dbReference type="KEGG" id="rsb:RS694_19640"/>
<dbReference type="InterPro" id="IPR009057">
    <property type="entry name" value="Homeodomain-like_sf"/>
</dbReference>
<protein>
    <submittedName>
        <fullName evidence="7">TetR family transcriptional regulator</fullName>
    </submittedName>
</protein>
<evidence type="ECO:0000256" key="3">
    <source>
        <dbReference type="ARBA" id="ARBA00023163"/>
    </source>
</evidence>
<gene>
    <name evidence="7" type="ORF">RS694_19640</name>
</gene>
<keyword evidence="3" id="KW-0804">Transcription</keyword>
<keyword evidence="5" id="KW-0812">Transmembrane</keyword>
<keyword evidence="5" id="KW-0472">Membrane</keyword>
<keyword evidence="5" id="KW-1133">Transmembrane helix</keyword>
<dbReference type="SUPFAM" id="SSF46689">
    <property type="entry name" value="Homeodomain-like"/>
    <property type="match status" value="1"/>
</dbReference>
<dbReference type="PRINTS" id="PR00455">
    <property type="entry name" value="HTHTETR"/>
</dbReference>
<keyword evidence="8" id="KW-1185">Reference proteome</keyword>
<dbReference type="InterPro" id="IPR036271">
    <property type="entry name" value="Tet_transcr_reg_TetR-rel_C_sf"/>
</dbReference>
<dbReference type="PANTHER" id="PTHR47506:SF7">
    <property type="entry name" value="TRANSCRIPTIONAL REGULATORY PROTEIN"/>
    <property type="match status" value="1"/>
</dbReference>
<accession>A0A1P8KEV1</accession>
<dbReference type="Pfam" id="PF00440">
    <property type="entry name" value="TetR_N"/>
    <property type="match status" value="1"/>
</dbReference>
<keyword evidence="1" id="KW-0805">Transcription regulation</keyword>
<keyword evidence="2 4" id="KW-0238">DNA-binding</keyword>
<evidence type="ECO:0000256" key="1">
    <source>
        <dbReference type="ARBA" id="ARBA00023015"/>
    </source>
</evidence>
<sequence>MKVTREQASQNRDRVLDVAGRLFRERGFDGIGVADLMKSAGLTHGGFYGQFASKEELMAEACERSFNNAADLWAGVAERYPDNPLGAVMKGYLSKQHRDNPGEGCVLASLGADAARQGPTLRHAVTEGTRKLLDLFTGLAPGRIKARKRERAVVAYASMVGALILARAVDDAALSDEILKTVAASLPDAKASASASA</sequence>
<dbReference type="PANTHER" id="PTHR47506">
    <property type="entry name" value="TRANSCRIPTIONAL REGULATORY PROTEIN"/>
    <property type="match status" value="1"/>
</dbReference>
<feature type="DNA-binding region" description="H-T-H motif" evidence="4">
    <location>
        <begin position="32"/>
        <end position="51"/>
    </location>
</feature>
<dbReference type="STRING" id="1484693.RS694_19640"/>
<evidence type="ECO:0000256" key="5">
    <source>
        <dbReference type="SAM" id="Phobius"/>
    </source>
</evidence>
<dbReference type="RefSeq" id="WP_029708196.1">
    <property type="nucleotide sequence ID" value="NZ_CP019239.1"/>
</dbReference>
<proteinExistence type="predicted"/>
<dbReference type="EMBL" id="CP019239">
    <property type="protein sequence ID" value="APW44512.1"/>
    <property type="molecule type" value="Genomic_DNA"/>
</dbReference>
<dbReference type="Gene3D" id="1.10.357.10">
    <property type="entry name" value="Tetracycline Repressor, domain 2"/>
    <property type="match status" value="1"/>
</dbReference>
<evidence type="ECO:0000256" key="2">
    <source>
        <dbReference type="ARBA" id="ARBA00023125"/>
    </source>
</evidence>
<dbReference type="PROSITE" id="PS50977">
    <property type="entry name" value="HTH_TETR_2"/>
    <property type="match status" value="1"/>
</dbReference>
<dbReference type="eggNOG" id="COG1309">
    <property type="taxonomic scope" value="Bacteria"/>
</dbReference>
<reference evidence="7 8" key="1">
    <citation type="submission" date="2017-01" db="EMBL/GenBank/DDBJ databases">
        <authorList>
            <person name="Mah S.A."/>
            <person name="Swanson W.J."/>
            <person name="Moy G.W."/>
            <person name="Vacquier V.D."/>
        </authorList>
    </citation>
    <scope>NUCLEOTIDE SEQUENCE [LARGE SCALE GENOMIC DNA]</scope>
    <source>
        <strain evidence="7 8">DSM 22694</strain>
    </source>
</reference>
<dbReference type="Gene3D" id="1.10.10.60">
    <property type="entry name" value="Homeodomain-like"/>
    <property type="match status" value="1"/>
</dbReference>
<dbReference type="AlphaFoldDB" id="A0A1P8KEV1"/>